<dbReference type="Gene3D" id="1.25.10.10">
    <property type="entry name" value="Leucine-rich Repeat Variant"/>
    <property type="match status" value="1"/>
</dbReference>
<protein>
    <recommendedName>
        <fullName evidence="2">Protein kinase domain-containing protein</fullName>
    </recommendedName>
</protein>
<dbReference type="SUPFAM" id="SSF48371">
    <property type="entry name" value="ARM repeat"/>
    <property type="match status" value="1"/>
</dbReference>
<dbReference type="SMART" id="SM00220">
    <property type="entry name" value="S_TKc"/>
    <property type="match status" value="1"/>
</dbReference>
<organism evidence="3 4">
    <name type="scientific">Cylindrodendrum hubeiense</name>
    <dbReference type="NCBI Taxonomy" id="595255"/>
    <lineage>
        <taxon>Eukaryota</taxon>
        <taxon>Fungi</taxon>
        <taxon>Dikarya</taxon>
        <taxon>Ascomycota</taxon>
        <taxon>Pezizomycotina</taxon>
        <taxon>Sordariomycetes</taxon>
        <taxon>Hypocreomycetidae</taxon>
        <taxon>Hypocreales</taxon>
        <taxon>Nectriaceae</taxon>
        <taxon>Cylindrodendrum</taxon>
    </lineage>
</organism>
<dbReference type="InterPro" id="IPR051177">
    <property type="entry name" value="CIK-Related_Protein"/>
</dbReference>
<evidence type="ECO:0000313" key="4">
    <source>
        <dbReference type="Proteomes" id="UP000722485"/>
    </source>
</evidence>
<sequence>MFSSAFKSISATNITGNYSISSTLTSTAGPWKIYDAKKKSTGKTYSVFVFDRKSLDSHGNSLGRSGVASFKKTVEEVVERLKKEASSLAKLRHPCILELVEPVEETRGGGLQFVTEPVTASLSSVLQEKDEQERPGGPGGRSSRFVTEDADGVKRRRELEIDELEIQKGLLQISKALEFLHENAGLVHGNITPDAVLINAKARQILKCGLAFCSPPENSDKPTSIQGISLYEVLNLDNRLPKTVQLNLDYTSPDYVVDNNINSSADLFSLGLLSVALYNSPHKSPLECHGSLSTYKRLFQSSSSVPSTNNNFLSSRPLPKELSHHVLPRLITRRPAQRMTAREFQQSEYFDNILVSTIRFLDAFPAKTPNEKSQFLRGLLKVLPSFPKSVMEKKVLPALLDELKDRDLLSLILQNVFKIIELLPSARRAFSEKVRPILRDIFVINAKQIQDKDPARDAGLMVVLENLSAISNNCNGKEFKDDMLPVIMAAIECPTHSIVDAALRSLPVVLPVLDFSTIKNELFPVIAAVFSKTNSLAIKVRGLRAFVILCGGTNDPGGPDDGLNGLASDKKKTSSSSALDKYTMQEKIVPLVKVIKTKEPAVMIAALNVLRIVGQAADADFVAMDILPILWNMSLGPLLDLKQFQSFMELIKSLSKRVEDEQTRKLQELSGTNGGTAAPNEDFMAFGGVTGTTFDQGNGASEDDFEALVKGRPLASPRSSTAGGGGWDDPQAAASSTNRSNASTPNKPAFSWSTPPPATNPTKPPSQLAVKPQSTFRTVTPDLGRFETLTPSSTQFSQPLQPTPSTFSPPPQQPQQPQAPATSVNWASAAAPANPWGSAASTPSASGFGGSMNSSMASMSLGQGAAATSRTPSFTLPPPPPSGGAMSSASSSFSIAPPPSNPQAIPWGSSSANTGMGGMGMGMAGSANMGSMMNQGASNTSTNTNTMGGQQKSGLDKYESLI</sequence>
<reference evidence="3" key="1">
    <citation type="submission" date="2020-03" db="EMBL/GenBank/DDBJ databases">
        <title>Draft Genome Sequence of Cylindrodendrum hubeiense.</title>
        <authorList>
            <person name="Buettner E."/>
            <person name="Kellner H."/>
        </authorList>
    </citation>
    <scope>NUCLEOTIDE SEQUENCE</scope>
    <source>
        <strain evidence="3">IHI 201604</strain>
    </source>
</reference>
<feature type="compositionally biased region" description="Pro residues" evidence="1">
    <location>
        <begin position="754"/>
        <end position="764"/>
    </location>
</feature>
<dbReference type="GO" id="GO:0004672">
    <property type="term" value="F:protein kinase activity"/>
    <property type="evidence" value="ECO:0007669"/>
    <property type="project" value="InterPro"/>
</dbReference>
<dbReference type="PANTHER" id="PTHR12984">
    <property type="entry name" value="SCY1-RELATED S/T PROTEIN KINASE-LIKE"/>
    <property type="match status" value="1"/>
</dbReference>
<dbReference type="GO" id="GO:0005524">
    <property type="term" value="F:ATP binding"/>
    <property type="evidence" value="ECO:0007669"/>
    <property type="project" value="InterPro"/>
</dbReference>
<feature type="compositionally biased region" description="Low complexity" evidence="1">
    <location>
        <begin position="815"/>
        <end position="844"/>
    </location>
</feature>
<evidence type="ECO:0000259" key="2">
    <source>
        <dbReference type="PROSITE" id="PS50011"/>
    </source>
</evidence>
<dbReference type="InterPro" id="IPR016024">
    <property type="entry name" value="ARM-type_fold"/>
</dbReference>
<dbReference type="SUPFAM" id="SSF56112">
    <property type="entry name" value="Protein kinase-like (PK-like)"/>
    <property type="match status" value="1"/>
</dbReference>
<feature type="compositionally biased region" description="Low complexity" evidence="1">
    <location>
        <begin position="924"/>
        <end position="946"/>
    </location>
</feature>
<feature type="region of interest" description="Disordered" evidence="1">
    <location>
        <begin position="714"/>
        <end position="773"/>
    </location>
</feature>
<dbReference type="PANTHER" id="PTHR12984:SF6">
    <property type="entry name" value="SCY1-LIKE PROTEIN 2"/>
    <property type="match status" value="1"/>
</dbReference>
<name>A0A9P5H434_9HYPO</name>
<dbReference type="InterPro" id="IPR000719">
    <property type="entry name" value="Prot_kinase_dom"/>
</dbReference>
<dbReference type="EMBL" id="JAANBB010000200">
    <property type="protein sequence ID" value="KAF7546759.1"/>
    <property type="molecule type" value="Genomic_DNA"/>
</dbReference>
<feature type="region of interest" description="Disordered" evidence="1">
    <location>
        <begin position="126"/>
        <end position="149"/>
    </location>
</feature>
<dbReference type="CDD" id="cd14011">
    <property type="entry name" value="PK_SCY1_like"/>
    <property type="match status" value="1"/>
</dbReference>
<evidence type="ECO:0000256" key="1">
    <source>
        <dbReference type="SAM" id="MobiDB-lite"/>
    </source>
</evidence>
<evidence type="ECO:0000313" key="3">
    <source>
        <dbReference type="EMBL" id="KAF7546759.1"/>
    </source>
</evidence>
<dbReference type="PROSITE" id="PS50011">
    <property type="entry name" value="PROTEIN_KINASE_DOM"/>
    <property type="match status" value="1"/>
</dbReference>
<feature type="region of interest" description="Disordered" evidence="1">
    <location>
        <begin position="785"/>
        <end position="844"/>
    </location>
</feature>
<feature type="compositionally biased region" description="Low complexity" evidence="1">
    <location>
        <begin position="883"/>
        <end position="895"/>
    </location>
</feature>
<comment type="caution">
    <text evidence="3">The sequence shown here is derived from an EMBL/GenBank/DDBJ whole genome shotgun (WGS) entry which is preliminary data.</text>
</comment>
<accession>A0A9P5H434</accession>
<gene>
    <name evidence="3" type="ORF">G7Z17_g8190</name>
</gene>
<feature type="compositionally biased region" description="Low complexity" evidence="1">
    <location>
        <begin position="797"/>
        <end position="806"/>
    </location>
</feature>
<dbReference type="InterPro" id="IPR011009">
    <property type="entry name" value="Kinase-like_dom_sf"/>
</dbReference>
<dbReference type="OrthoDB" id="79687at2759"/>
<dbReference type="Gene3D" id="3.30.200.20">
    <property type="entry name" value="Phosphorylase Kinase, domain 1"/>
    <property type="match status" value="1"/>
</dbReference>
<dbReference type="Proteomes" id="UP000722485">
    <property type="component" value="Unassembled WGS sequence"/>
</dbReference>
<feature type="region of interest" description="Disordered" evidence="1">
    <location>
        <begin position="662"/>
        <end position="701"/>
    </location>
</feature>
<proteinExistence type="predicted"/>
<feature type="compositionally biased region" description="Low complexity" evidence="1">
    <location>
        <begin position="732"/>
        <end position="744"/>
    </location>
</feature>
<keyword evidence="4" id="KW-1185">Reference proteome</keyword>
<dbReference type="Gene3D" id="1.10.510.10">
    <property type="entry name" value="Transferase(Phosphotransferase) domain 1"/>
    <property type="match status" value="1"/>
</dbReference>
<dbReference type="Pfam" id="PF00069">
    <property type="entry name" value="Pkinase"/>
    <property type="match status" value="1"/>
</dbReference>
<dbReference type="AlphaFoldDB" id="A0A9P5H434"/>
<feature type="domain" description="Protein kinase" evidence="2">
    <location>
        <begin position="1"/>
        <end position="350"/>
    </location>
</feature>
<dbReference type="InterPro" id="IPR011989">
    <property type="entry name" value="ARM-like"/>
</dbReference>
<feature type="region of interest" description="Disordered" evidence="1">
    <location>
        <begin position="859"/>
        <end position="962"/>
    </location>
</feature>